<dbReference type="GO" id="GO:0030366">
    <property type="term" value="F:molybdopterin synthase activity"/>
    <property type="evidence" value="ECO:0007669"/>
    <property type="project" value="UniProtKB-EC"/>
</dbReference>
<dbReference type="AlphaFoldDB" id="A0A518DVH0"/>
<dbReference type="Pfam" id="PF02391">
    <property type="entry name" value="MoaE"/>
    <property type="match status" value="1"/>
</dbReference>
<dbReference type="SUPFAM" id="SSF54690">
    <property type="entry name" value="Molybdopterin synthase subunit MoaE"/>
    <property type="match status" value="1"/>
</dbReference>
<evidence type="ECO:0000256" key="2">
    <source>
        <dbReference type="ARBA" id="ARBA00005426"/>
    </source>
</evidence>
<dbReference type="KEGG" id="lcre:Pla8534_36480"/>
<organism evidence="13 14">
    <name type="scientific">Lignipirellula cremea</name>
    <dbReference type="NCBI Taxonomy" id="2528010"/>
    <lineage>
        <taxon>Bacteria</taxon>
        <taxon>Pseudomonadati</taxon>
        <taxon>Planctomycetota</taxon>
        <taxon>Planctomycetia</taxon>
        <taxon>Pirellulales</taxon>
        <taxon>Pirellulaceae</taxon>
        <taxon>Lignipirellula</taxon>
    </lineage>
</organism>
<sequence>MVELTTEPLDPTAMIDRATSPQAGAVVLFLGTTREITGDRVTAWLDYEAYGLMAEKKLQELEEAARSRWPLVACEIAHRLGRVPLAAASVAIVVSSPHRRAAFEAGQWLIDTLKETVPIWKKENWADGSTEWVHPGLPAGDNSPSPPGSPS</sequence>
<dbReference type="EC" id="2.8.1.12" evidence="3"/>
<proteinExistence type="inferred from homology"/>
<evidence type="ECO:0000256" key="5">
    <source>
        <dbReference type="ARBA" id="ARBA00023150"/>
    </source>
</evidence>
<gene>
    <name evidence="13" type="primary">moaE</name>
    <name evidence="13" type="ORF">Pla8534_36480</name>
</gene>
<keyword evidence="13" id="KW-0808">Transferase</keyword>
<dbReference type="RefSeq" id="WP_145054521.1">
    <property type="nucleotide sequence ID" value="NZ_CP036433.1"/>
</dbReference>
<evidence type="ECO:0000313" key="13">
    <source>
        <dbReference type="EMBL" id="QDU95829.1"/>
    </source>
</evidence>
<comment type="pathway">
    <text evidence="1">Cofactor biosynthesis; molybdopterin biosynthesis.</text>
</comment>
<evidence type="ECO:0000256" key="10">
    <source>
        <dbReference type="ARBA" id="ARBA00032474"/>
    </source>
</evidence>
<accession>A0A518DVH0</accession>
<dbReference type="Proteomes" id="UP000317648">
    <property type="component" value="Chromosome"/>
</dbReference>
<dbReference type="GO" id="GO:0006777">
    <property type="term" value="P:Mo-molybdopterin cofactor biosynthetic process"/>
    <property type="evidence" value="ECO:0007669"/>
    <property type="project" value="UniProtKB-KW"/>
</dbReference>
<evidence type="ECO:0000256" key="8">
    <source>
        <dbReference type="ARBA" id="ARBA00030407"/>
    </source>
</evidence>
<evidence type="ECO:0000256" key="7">
    <source>
        <dbReference type="ARBA" id="ARBA00029745"/>
    </source>
</evidence>
<dbReference type="OrthoDB" id="9803224at2"/>
<evidence type="ECO:0000256" key="1">
    <source>
        <dbReference type="ARBA" id="ARBA00005046"/>
    </source>
</evidence>
<reference evidence="13 14" key="1">
    <citation type="submission" date="2019-02" db="EMBL/GenBank/DDBJ databases">
        <title>Deep-cultivation of Planctomycetes and their phenomic and genomic characterization uncovers novel biology.</title>
        <authorList>
            <person name="Wiegand S."/>
            <person name="Jogler M."/>
            <person name="Boedeker C."/>
            <person name="Pinto D."/>
            <person name="Vollmers J."/>
            <person name="Rivas-Marin E."/>
            <person name="Kohn T."/>
            <person name="Peeters S.H."/>
            <person name="Heuer A."/>
            <person name="Rast P."/>
            <person name="Oberbeckmann S."/>
            <person name="Bunk B."/>
            <person name="Jeske O."/>
            <person name="Meyerdierks A."/>
            <person name="Storesund J.E."/>
            <person name="Kallscheuer N."/>
            <person name="Luecker S."/>
            <person name="Lage O.M."/>
            <person name="Pohl T."/>
            <person name="Merkel B.J."/>
            <person name="Hornburger P."/>
            <person name="Mueller R.-W."/>
            <person name="Bruemmer F."/>
            <person name="Labrenz M."/>
            <person name="Spormann A.M."/>
            <person name="Op den Camp H."/>
            <person name="Overmann J."/>
            <person name="Amann R."/>
            <person name="Jetten M.S.M."/>
            <person name="Mascher T."/>
            <person name="Medema M.H."/>
            <person name="Devos D.P."/>
            <person name="Kaster A.-K."/>
            <person name="Ovreas L."/>
            <person name="Rohde M."/>
            <person name="Galperin M.Y."/>
            <person name="Jogler C."/>
        </authorList>
    </citation>
    <scope>NUCLEOTIDE SEQUENCE [LARGE SCALE GENOMIC DNA]</scope>
    <source>
        <strain evidence="13 14">Pla85_3_4</strain>
    </source>
</reference>
<evidence type="ECO:0000256" key="3">
    <source>
        <dbReference type="ARBA" id="ARBA00011950"/>
    </source>
</evidence>
<dbReference type="InterPro" id="IPR036563">
    <property type="entry name" value="MoaE_sf"/>
</dbReference>
<comment type="similarity">
    <text evidence="2">Belongs to the MoaE family.</text>
</comment>
<name>A0A518DVH0_9BACT</name>
<dbReference type="Gene3D" id="3.90.1170.40">
    <property type="entry name" value="Molybdopterin biosynthesis MoaE subunit"/>
    <property type="match status" value="1"/>
</dbReference>
<dbReference type="EMBL" id="CP036433">
    <property type="protein sequence ID" value="QDU95829.1"/>
    <property type="molecule type" value="Genomic_DNA"/>
</dbReference>
<dbReference type="InterPro" id="IPR003448">
    <property type="entry name" value="Mopterin_biosynth_MoaE"/>
</dbReference>
<protein>
    <recommendedName>
        <fullName evidence="4">Molybdopterin synthase catalytic subunit</fullName>
        <ecNumber evidence="3">2.8.1.12</ecNumber>
    </recommendedName>
    <alternativeName>
        <fullName evidence="9">MPT synthase subunit 2</fullName>
    </alternativeName>
    <alternativeName>
        <fullName evidence="7">Molybdenum cofactor biosynthesis protein E</fullName>
    </alternativeName>
    <alternativeName>
        <fullName evidence="8">Molybdopterin-converting factor large subunit</fullName>
    </alternativeName>
    <alternativeName>
        <fullName evidence="10">Molybdopterin-converting factor subunit 2</fullName>
    </alternativeName>
</protein>
<keyword evidence="5" id="KW-0501">Molybdenum cofactor biosynthesis</keyword>
<comment type="catalytic activity">
    <reaction evidence="11">
        <text>2 [molybdopterin-synthase sulfur-carrier protein]-C-terminal-Gly-aminoethanethioate + cyclic pyranopterin phosphate + H2O = molybdopterin + 2 [molybdopterin-synthase sulfur-carrier protein]-C-terminal Gly-Gly + 2 H(+)</text>
        <dbReference type="Rhea" id="RHEA:26333"/>
        <dbReference type="Rhea" id="RHEA-COMP:12202"/>
        <dbReference type="Rhea" id="RHEA-COMP:19907"/>
        <dbReference type="ChEBI" id="CHEBI:15377"/>
        <dbReference type="ChEBI" id="CHEBI:15378"/>
        <dbReference type="ChEBI" id="CHEBI:58698"/>
        <dbReference type="ChEBI" id="CHEBI:59648"/>
        <dbReference type="ChEBI" id="CHEBI:90778"/>
        <dbReference type="ChEBI" id="CHEBI:232372"/>
        <dbReference type="EC" id="2.8.1.12"/>
    </reaction>
</comment>
<evidence type="ECO:0000256" key="12">
    <source>
        <dbReference type="SAM" id="MobiDB-lite"/>
    </source>
</evidence>
<evidence type="ECO:0000256" key="11">
    <source>
        <dbReference type="ARBA" id="ARBA00049878"/>
    </source>
</evidence>
<evidence type="ECO:0000256" key="6">
    <source>
        <dbReference type="ARBA" id="ARBA00026066"/>
    </source>
</evidence>
<feature type="region of interest" description="Disordered" evidence="12">
    <location>
        <begin position="131"/>
        <end position="151"/>
    </location>
</feature>
<evidence type="ECO:0000256" key="9">
    <source>
        <dbReference type="ARBA" id="ARBA00030781"/>
    </source>
</evidence>
<evidence type="ECO:0000256" key="4">
    <source>
        <dbReference type="ARBA" id="ARBA00013858"/>
    </source>
</evidence>
<dbReference type="PANTHER" id="PTHR23404">
    <property type="entry name" value="MOLYBDOPTERIN SYNTHASE RELATED"/>
    <property type="match status" value="1"/>
</dbReference>
<dbReference type="CDD" id="cd00756">
    <property type="entry name" value="MoaE"/>
    <property type="match status" value="1"/>
</dbReference>
<comment type="subunit">
    <text evidence="6">Heterotetramer of 2 MoaD subunits and 2 MoaE subunits. Also stable as homodimer. The enzyme changes between these two forms during catalysis.</text>
</comment>
<evidence type="ECO:0000313" key="14">
    <source>
        <dbReference type="Proteomes" id="UP000317648"/>
    </source>
</evidence>
<keyword evidence="14" id="KW-1185">Reference proteome</keyword>